<name>A0A8A0RQU3_9FIRM</name>
<dbReference type="AlphaFoldDB" id="A0A8A0RQU3"/>
<dbReference type="InterPro" id="IPR023378">
    <property type="entry name" value="YheA/YmcA-like_dom_sf"/>
</dbReference>
<evidence type="ECO:0000313" key="3">
    <source>
        <dbReference type="Proteomes" id="UP000662904"/>
    </source>
</evidence>
<proteinExistence type="inferred from homology"/>
<dbReference type="Proteomes" id="UP000662904">
    <property type="component" value="Chromosome"/>
</dbReference>
<evidence type="ECO:0000313" key="2">
    <source>
        <dbReference type="EMBL" id="QSQ10324.1"/>
    </source>
</evidence>
<sequence>MSVYDKAHELARALSQCSEYKNYKRALDRIKGDEKAKEMFLDFRKKQLEIQMDQISGKDTGEKMKQLENLYQVLSYNDDLKNLLEAEAKFATLVADIQGILSKAMDLDLKD</sequence>
<dbReference type="Pfam" id="PF06133">
    <property type="entry name" value="Com_YlbF"/>
    <property type="match status" value="1"/>
</dbReference>
<dbReference type="HAMAP" id="MF_01526">
    <property type="entry name" value="UPF0342"/>
    <property type="match status" value="1"/>
</dbReference>
<dbReference type="InterPro" id="IPR010368">
    <property type="entry name" value="Com_YlbF"/>
</dbReference>
<dbReference type="RefSeq" id="WP_206707633.1">
    <property type="nucleotide sequence ID" value="NZ_CP059066.1"/>
</dbReference>
<protein>
    <recommendedName>
        <fullName evidence="1">UPF0342 protein H0A61_02728</fullName>
    </recommendedName>
</protein>
<dbReference type="Gene3D" id="1.20.1500.10">
    <property type="entry name" value="YheA/YmcA-like"/>
    <property type="match status" value="1"/>
</dbReference>
<dbReference type="EMBL" id="CP059066">
    <property type="protein sequence ID" value="QSQ10324.1"/>
    <property type="molecule type" value="Genomic_DNA"/>
</dbReference>
<keyword evidence="3" id="KW-1185">Reference proteome</keyword>
<reference evidence="2" key="1">
    <citation type="submission" date="2020-07" db="EMBL/GenBank/DDBJ databases">
        <title>Koleobacter methoxysyntrophicus gen. nov., sp. nov., a novel anaerobic bacterium isolated from deep subsurface oil field and proposal of Koleobacterales ord. nov. in the phylum Firmicutes.</title>
        <authorList>
            <person name="Sakamoto S."/>
            <person name="Tamaki H."/>
        </authorList>
    </citation>
    <scope>NUCLEOTIDE SEQUENCE</scope>
    <source>
        <strain evidence="2">NRmbB1</strain>
    </source>
</reference>
<comment type="similarity">
    <text evidence="1">Belongs to the UPF0342 family.</text>
</comment>
<evidence type="ECO:0000256" key="1">
    <source>
        <dbReference type="HAMAP-Rule" id="MF_01526"/>
    </source>
</evidence>
<gene>
    <name evidence="2" type="ORF">H0A61_02728</name>
</gene>
<dbReference type="SUPFAM" id="SSF158622">
    <property type="entry name" value="YheA/YmcA-like"/>
    <property type="match status" value="1"/>
</dbReference>
<accession>A0A8A0RQU3</accession>
<dbReference type="KEGG" id="kme:H0A61_02728"/>
<organism evidence="2 3">
    <name type="scientific">Koleobacter methoxysyntrophicus</name>
    <dbReference type="NCBI Taxonomy" id="2751313"/>
    <lineage>
        <taxon>Bacteria</taxon>
        <taxon>Bacillati</taxon>
        <taxon>Bacillota</taxon>
        <taxon>Clostridia</taxon>
        <taxon>Koleobacterales</taxon>
        <taxon>Koleobacteraceae</taxon>
        <taxon>Koleobacter</taxon>
    </lineage>
</organism>